<dbReference type="GO" id="GO:0005975">
    <property type="term" value="P:carbohydrate metabolic process"/>
    <property type="evidence" value="ECO:0007669"/>
    <property type="project" value="InterPro"/>
</dbReference>
<dbReference type="GO" id="GO:0008107">
    <property type="term" value="F:galactoside 2-alpha-L-fucosyltransferase activity"/>
    <property type="evidence" value="ECO:0007669"/>
    <property type="project" value="InterPro"/>
</dbReference>
<gene>
    <name evidence="3" type="ORF">NXW23_21585</name>
</gene>
<evidence type="ECO:0000256" key="1">
    <source>
        <dbReference type="ARBA" id="ARBA00022676"/>
    </source>
</evidence>
<dbReference type="CDD" id="cd11301">
    <property type="entry name" value="Fut1_Fut2_like"/>
    <property type="match status" value="1"/>
</dbReference>
<dbReference type="PANTHER" id="PTHR11927">
    <property type="entry name" value="GALACTOSIDE 2-L-FUCOSYLTRANSFERASE"/>
    <property type="match status" value="1"/>
</dbReference>
<dbReference type="Pfam" id="PF01531">
    <property type="entry name" value="Glyco_transf_11"/>
    <property type="match status" value="1"/>
</dbReference>
<evidence type="ECO:0000313" key="4">
    <source>
        <dbReference type="Proteomes" id="UP001060260"/>
    </source>
</evidence>
<evidence type="ECO:0000313" key="3">
    <source>
        <dbReference type="EMBL" id="UVQ96824.1"/>
    </source>
</evidence>
<reference evidence="3" key="1">
    <citation type="submission" date="2022-08" db="EMBL/GenBank/DDBJ databases">
        <title>Genome Sequencing of Bacteroides fragilis Group Isolates with Nanopore Technology.</title>
        <authorList>
            <person name="Tisza M.J."/>
            <person name="Smith D."/>
            <person name="Dekker J.P."/>
        </authorList>
    </citation>
    <scope>NUCLEOTIDE SEQUENCE</scope>
    <source>
        <strain evidence="3">BFG-474</strain>
    </source>
</reference>
<name>A0AA95BUU6_9BACE</name>
<dbReference type="InterPro" id="IPR002516">
    <property type="entry name" value="Glyco_trans_11"/>
</dbReference>
<organism evidence="3 4">
    <name type="scientific">Bacteroides caccae</name>
    <dbReference type="NCBI Taxonomy" id="47678"/>
    <lineage>
        <taxon>Bacteria</taxon>
        <taxon>Pseudomonadati</taxon>
        <taxon>Bacteroidota</taxon>
        <taxon>Bacteroidia</taxon>
        <taxon>Bacteroidales</taxon>
        <taxon>Bacteroidaceae</taxon>
        <taxon>Bacteroides</taxon>
    </lineage>
</organism>
<dbReference type="Gene3D" id="3.40.50.11350">
    <property type="match status" value="1"/>
</dbReference>
<dbReference type="AlphaFoldDB" id="A0AA95BUU6"/>
<evidence type="ECO:0000256" key="2">
    <source>
        <dbReference type="ARBA" id="ARBA00022679"/>
    </source>
</evidence>
<dbReference type="GO" id="GO:0016020">
    <property type="term" value="C:membrane"/>
    <property type="evidence" value="ECO:0007669"/>
    <property type="project" value="InterPro"/>
</dbReference>
<keyword evidence="1" id="KW-0328">Glycosyltransferase</keyword>
<dbReference type="PANTHER" id="PTHR11927:SF9">
    <property type="entry name" value="L-FUCOSYLTRANSFERASE"/>
    <property type="match status" value="1"/>
</dbReference>
<accession>A0AA95BUU6</accession>
<dbReference type="RefSeq" id="WP_178665923.1">
    <property type="nucleotide sequence ID" value="NZ_CAXSUM010000016.1"/>
</dbReference>
<sequence>MKIVNIIGGLGNQMFQYAFAVAWKARRPQEKVYVDTQHYKNAFIKVYHGNNFYHNGYEIDKVFPNASIKPAGVWDLMKVSFYIPNQVFARVVRRFFPKRKTEFVADQKPYVFLPEALTVEGDYYFDGYWMTPLYFDAYRDEILKEFTFRPFDTKENQDLEPLLKQDNSVTIHIRRGDYVGSTTLGAICTLDYYRSAICEVRKVISNPEFFVFSNDQKWCMENLKNEFGDAKVHFVAHNRGVDSYRDMQLMSIARCNILANSSFSWWGAYLNQRKEHITYCPSKWHNTMEYKDHFVNGWIKIEIK</sequence>
<protein>
    <submittedName>
        <fullName evidence="3">Alpha-1,2-fucosyltransferase</fullName>
    </submittedName>
</protein>
<dbReference type="Proteomes" id="UP001060260">
    <property type="component" value="Chromosome"/>
</dbReference>
<proteinExistence type="predicted"/>
<dbReference type="EMBL" id="CP103166">
    <property type="protein sequence ID" value="UVQ96824.1"/>
    <property type="molecule type" value="Genomic_DNA"/>
</dbReference>
<keyword evidence="2" id="KW-0808">Transferase</keyword>